<dbReference type="RefSeq" id="WP_264822368.1">
    <property type="nucleotide sequence ID" value="NZ_CP110249.1"/>
</dbReference>
<organism evidence="1 4">
    <name type="scientific">Halocatena marina</name>
    <dbReference type="NCBI Taxonomy" id="2934937"/>
    <lineage>
        <taxon>Archaea</taxon>
        <taxon>Methanobacteriati</taxon>
        <taxon>Methanobacteriota</taxon>
        <taxon>Stenosarchaea group</taxon>
        <taxon>Halobacteria</taxon>
        <taxon>Halobacteriales</taxon>
        <taxon>Natronomonadaceae</taxon>
        <taxon>Halocatena</taxon>
    </lineage>
</organism>
<dbReference type="Proteomes" id="UP001596417">
    <property type="component" value="Unassembled WGS sequence"/>
</dbReference>
<dbReference type="EMBL" id="JBHTAX010000001">
    <property type="protein sequence ID" value="MFC7191908.1"/>
    <property type="molecule type" value="Genomic_DNA"/>
</dbReference>
<name>A0ABD5YLE0_9EURY</name>
<reference evidence="1" key="1">
    <citation type="journal article" date="2014" name="Int. J. Syst. Evol. Microbiol.">
        <title>Complete genome sequence of Corynebacterium casei LMG S-19264T (=DSM 44701T), isolated from a smear-ripened cheese.</title>
        <authorList>
            <consortium name="US DOE Joint Genome Institute (JGI-PGF)"/>
            <person name="Walter F."/>
            <person name="Albersmeier A."/>
            <person name="Kalinowski J."/>
            <person name="Ruckert C."/>
        </authorList>
    </citation>
    <scope>NUCLEOTIDE SEQUENCE [LARGE SCALE GENOMIC DNA]</scope>
    <source>
        <strain evidence="1">NBRC 107106</strain>
    </source>
</reference>
<evidence type="ECO:0000313" key="3">
    <source>
        <dbReference type="EMBL" id="MFC7191973.1"/>
    </source>
</evidence>
<gene>
    <name evidence="1" type="ORF">ACFQL7_00015</name>
    <name evidence="2" type="ORF">ACFQL7_20360</name>
    <name evidence="3" type="ORF">ACFQL7_20700</name>
</gene>
<accession>A0ABD5YLE0</accession>
<evidence type="ECO:0000313" key="1">
    <source>
        <dbReference type="EMBL" id="MFC7188395.1"/>
    </source>
</evidence>
<reference evidence="1" key="3">
    <citation type="submission" date="2024-09" db="EMBL/GenBank/DDBJ databases">
        <authorList>
            <person name="Sun Q."/>
        </authorList>
    </citation>
    <scope>NUCLEOTIDE SEQUENCE</scope>
    <source>
        <strain evidence="1">NBRC 107106</strain>
    </source>
</reference>
<dbReference type="GeneID" id="76201698"/>
<protein>
    <submittedName>
        <fullName evidence="1">Uncharacterized protein</fullName>
    </submittedName>
</protein>
<reference evidence="4" key="2">
    <citation type="journal article" date="2019" name="Int. J. Syst. Evol. Microbiol.">
        <title>The Global Catalogue of Microorganisms (GCM) 10K type strain sequencing project: providing services to taxonomists for standard genome sequencing and annotation.</title>
        <authorList>
            <consortium name="The Broad Institute Genomics Platform"/>
            <consortium name="The Broad Institute Genome Sequencing Center for Infectious Disease"/>
            <person name="Wu L."/>
            <person name="Ma J."/>
        </authorList>
    </citation>
    <scope>NUCLEOTIDE SEQUENCE [LARGE SCALE GENOMIC DNA]</scope>
    <source>
        <strain evidence="4">RDMS1</strain>
    </source>
</reference>
<comment type="caution">
    <text evidence="1">The sequence shown here is derived from an EMBL/GenBank/DDBJ whole genome shotgun (WGS) entry which is preliminary data.</text>
</comment>
<sequence length="73" mass="7842">MDKKLSLVLIVLVLLAFAALGGAFSSDKDVNPENAAKKELDEDCVNCGSVESYLENNTTTTERPPSRLTGVIE</sequence>
<proteinExistence type="predicted"/>
<dbReference type="EMBL" id="JBHTAX010000002">
    <property type="protein sequence ID" value="MFC7191973.1"/>
    <property type="molecule type" value="Genomic_DNA"/>
</dbReference>
<dbReference type="EMBL" id="JBHTAX010000001">
    <property type="protein sequence ID" value="MFC7188395.1"/>
    <property type="molecule type" value="Genomic_DNA"/>
</dbReference>
<keyword evidence="4" id="KW-1185">Reference proteome</keyword>
<evidence type="ECO:0000313" key="4">
    <source>
        <dbReference type="Proteomes" id="UP001596417"/>
    </source>
</evidence>
<evidence type="ECO:0000313" key="2">
    <source>
        <dbReference type="EMBL" id="MFC7191908.1"/>
    </source>
</evidence>
<dbReference type="AlphaFoldDB" id="A0ABD5YLE0"/>